<evidence type="ECO:0000313" key="2">
    <source>
        <dbReference type="Proteomes" id="UP000785679"/>
    </source>
</evidence>
<gene>
    <name evidence="1" type="ORF">FGO68_gene13135</name>
</gene>
<evidence type="ECO:0000313" key="1">
    <source>
        <dbReference type="EMBL" id="TNV71645.1"/>
    </source>
</evidence>
<reference evidence="1" key="1">
    <citation type="submission" date="2019-06" db="EMBL/GenBank/DDBJ databases">
        <authorList>
            <person name="Zheng W."/>
        </authorList>
    </citation>
    <scope>NUCLEOTIDE SEQUENCE</scope>
    <source>
        <strain evidence="1">QDHG01</strain>
    </source>
</reference>
<organism evidence="1 2">
    <name type="scientific">Halteria grandinella</name>
    <dbReference type="NCBI Taxonomy" id="5974"/>
    <lineage>
        <taxon>Eukaryota</taxon>
        <taxon>Sar</taxon>
        <taxon>Alveolata</taxon>
        <taxon>Ciliophora</taxon>
        <taxon>Intramacronucleata</taxon>
        <taxon>Spirotrichea</taxon>
        <taxon>Stichotrichia</taxon>
        <taxon>Sporadotrichida</taxon>
        <taxon>Halteriidae</taxon>
        <taxon>Halteria</taxon>
    </lineage>
</organism>
<accession>A0A8J8SUY3</accession>
<proteinExistence type="predicted"/>
<dbReference type="Proteomes" id="UP000785679">
    <property type="component" value="Unassembled WGS sequence"/>
</dbReference>
<name>A0A8J8SUY3_HALGN</name>
<protein>
    <submittedName>
        <fullName evidence="1">Uncharacterized protein</fullName>
    </submittedName>
</protein>
<comment type="caution">
    <text evidence="1">The sequence shown here is derived from an EMBL/GenBank/DDBJ whole genome shotgun (WGS) entry which is preliminary data.</text>
</comment>
<keyword evidence="2" id="KW-1185">Reference proteome</keyword>
<sequence>MVFDIILIQYNLQKSTSVQLYNPLYKRVISICLINIGSKSQDQCQFMRSPLFKRFTCKCGKLYVSLIFQYKKSLIPLKNNKLELPLEFIIFSFMEYFIKFLELIVALLNLYHAVIPFFKKNQQECVLKKPPHHRRFFLSKQNFNLKCLFDETNIEQNILLLSSVTTIFQSIISSQNRFQFANTFIQTHCKLIINKQKVINVHDLCNQKKSLYYDSFQQYH</sequence>
<dbReference type="EMBL" id="RRYP01029741">
    <property type="protein sequence ID" value="TNV71645.1"/>
    <property type="molecule type" value="Genomic_DNA"/>
</dbReference>
<dbReference type="AlphaFoldDB" id="A0A8J8SUY3"/>